<keyword evidence="5" id="KW-0808">Transferase</keyword>
<feature type="coiled-coil region" evidence="7">
    <location>
        <begin position="417"/>
        <end position="448"/>
    </location>
</feature>
<feature type="domain" description="Histidine kinase" evidence="9">
    <location>
        <begin position="451"/>
        <end position="662"/>
    </location>
</feature>
<feature type="transmembrane region" description="Helical" evidence="8">
    <location>
        <begin position="71"/>
        <end position="91"/>
    </location>
</feature>
<evidence type="ECO:0000256" key="4">
    <source>
        <dbReference type="ARBA" id="ARBA00022553"/>
    </source>
</evidence>
<keyword evidence="12" id="KW-1185">Reference proteome</keyword>
<evidence type="ECO:0000313" key="12">
    <source>
        <dbReference type="Proteomes" id="UP001253595"/>
    </source>
</evidence>
<dbReference type="RefSeq" id="WP_310073684.1">
    <property type="nucleotide sequence ID" value="NZ_JAVDVX010000005.1"/>
</dbReference>
<evidence type="ECO:0000256" key="7">
    <source>
        <dbReference type="SAM" id="Coils"/>
    </source>
</evidence>
<accession>A0ABU1V0L3</accession>
<feature type="transmembrane region" description="Helical" evidence="8">
    <location>
        <begin position="169"/>
        <end position="191"/>
    </location>
</feature>
<dbReference type="InterPro" id="IPR004358">
    <property type="entry name" value="Sig_transdc_His_kin-like_C"/>
</dbReference>
<keyword evidence="7" id="KW-0175">Coiled coil</keyword>
<feature type="domain" description="HAMP" evidence="10">
    <location>
        <begin position="366"/>
        <end position="419"/>
    </location>
</feature>
<dbReference type="CDD" id="cd00075">
    <property type="entry name" value="HATPase"/>
    <property type="match status" value="1"/>
</dbReference>
<dbReference type="SUPFAM" id="SSF55874">
    <property type="entry name" value="ATPase domain of HSP90 chaperone/DNA topoisomerase II/histidine kinase"/>
    <property type="match status" value="1"/>
</dbReference>
<comment type="caution">
    <text evidence="11">The sequence shown here is derived from an EMBL/GenBank/DDBJ whole genome shotgun (WGS) entry which is preliminary data.</text>
</comment>
<dbReference type="Gene3D" id="3.30.565.10">
    <property type="entry name" value="Histidine kinase-like ATPase, C-terminal domain"/>
    <property type="match status" value="1"/>
</dbReference>
<evidence type="ECO:0000256" key="5">
    <source>
        <dbReference type="ARBA" id="ARBA00022679"/>
    </source>
</evidence>
<dbReference type="EC" id="2.7.13.3" evidence="3"/>
<dbReference type="PANTHER" id="PTHR42878">
    <property type="entry name" value="TWO-COMPONENT HISTIDINE KINASE"/>
    <property type="match status" value="1"/>
</dbReference>
<dbReference type="PROSITE" id="PS50109">
    <property type="entry name" value="HIS_KIN"/>
    <property type="match status" value="1"/>
</dbReference>
<name>A0ABU1V0L3_9GAMM</name>
<evidence type="ECO:0000256" key="3">
    <source>
        <dbReference type="ARBA" id="ARBA00012438"/>
    </source>
</evidence>
<evidence type="ECO:0000313" key="11">
    <source>
        <dbReference type="EMBL" id="MDR7090950.1"/>
    </source>
</evidence>
<keyword evidence="4" id="KW-0597">Phosphoprotein</keyword>
<evidence type="ECO:0000259" key="10">
    <source>
        <dbReference type="PROSITE" id="PS50885"/>
    </source>
</evidence>
<dbReference type="InterPro" id="IPR036890">
    <property type="entry name" value="HATPase_C_sf"/>
</dbReference>
<feature type="transmembrane region" description="Helical" evidence="8">
    <location>
        <begin position="345"/>
        <end position="364"/>
    </location>
</feature>
<feature type="transmembrane region" description="Helical" evidence="8">
    <location>
        <begin position="137"/>
        <end position="157"/>
    </location>
</feature>
<evidence type="ECO:0000256" key="6">
    <source>
        <dbReference type="ARBA" id="ARBA00022777"/>
    </source>
</evidence>
<evidence type="ECO:0000259" key="9">
    <source>
        <dbReference type="PROSITE" id="PS50109"/>
    </source>
</evidence>
<keyword evidence="8" id="KW-1133">Transmembrane helix</keyword>
<evidence type="ECO:0000256" key="1">
    <source>
        <dbReference type="ARBA" id="ARBA00000085"/>
    </source>
</evidence>
<dbReference type="SMART" id="SM00387">
    <property type="entry name" value="HATPase_c"/>
    <property type="match status" value="1"/>
</dbReference>
<dbReference type="PROSITE" id="PS50885">
    <property type="entry name" value="HAMP"/>
    <property type="match status" value="1"/>
</dbReference>
<dbReference type="InterPro" id="IPR050351">
    <property type="entry name" value="BphY/WalK/GraS-like"/>
</dbReference>
<dbReference type="EMBL" id="JAVDVX010000005">
    <property type="protein sequence ID" value="MDR7090950.1"/>
    <property type="molecule type" value="Genomic_DNA"/>
</dbReference>
<dbReference type="Proteomes" id="UP001253595">
    <property type="component" value="Unassembled WGS sequence"/>
</dbReference>
<dbReference type="PRINTS" id="PR00344">
    <property type="entry name" value="BCTRLSENSOR"/>
</dbReference>
<dbReference type="Gene3D" id="1.10.287.130">
    <property type="match status" value="1"/>
</dbReference>
<feature type="transmembrane region" description="Helical" evidence="8">
    <location>
        <begin position="98"/>
        <end position="117"/>
    </location>
</feature>
<dbReference type="InterPro" id="IPR036097">
    <property type="entry name" value="HisK_dim/P_sf"/>
</dbReference>
<keyword evidence="8" id="KW-0472">Membrane</keyword>
<keyword evidence="8" id="KW-0812">Transmembrane</keyword>
<dbReference type="GO" id="GO:0016301">
    <property type="term" value="F:kinase activity"/>
    <property type="evidence" value="ECO:0007669"/>
    <property type="project" value="UniProtKB-KW"/>
</dbReference>
<comment type="catalytic activity">
    <reaction evidence="1">
        <text>ATP + protein L-histidine = ADP + protein N-phospho-L-histidine.</text>
        <dbReference type="EC" id="2.7.13.3"/>
    </reaction>
</comment>
<dbReference type="SMART" id="SM00388">
    <property type="entry name" value="HisKA"/>
    <property type="match status" value="1"/>
</dbReference>
<dbReference type="Pfam" id="PF00512">
    <property type="entry name" value="HisKA"/>
    <property type="match status" value="1"/>
</dbReference>
<evidence type="ECO:0000256" key="8">
    <source>
        <dbReference type="SAM" id="Phobius"/>
    </source>
</evidence>
<dbReference type="CDD" id="cd00082">
    <property type="entry name" value="HisKA"/>
    <property type="match status" value="1"/>
</dbReference>
<proteinExistence type="predicted"/>
<evidence type="ECO:0000256" key="2">
    <source>
        <dbReference type="ARBA" id="ARBA00004370"/>
    </source>
</evidence>
<dbReference type="Gene3D" id="6.10.340.10">
    <property type="match status" value="1"/>
</dbReference>
<sequence>MTYNTAIGIITCGLGLYAILRSRPVFLFICCFVLFALGALTLLDLIAGMPFDTTNWFIVLLSEPPAHTQPMSPVTSAAFLLASFTLFFGSYTEGARSIIATLLSLLIFFTAVSTVFSQEFGLFPSFIWMGIKMSPQTAVSLVGFAIGIFVLRYSAAIEAFNRLNFFNRLVTGFIFMSLLFIGIGSIGLLQINNVAQISQKLYQGPLQASNASLRIKNDIGNLNRIIKDVAINPDLIKKKNIPAILLEIELKITNELVLIEREQLAANDIVQFKTLFNDWKIVIHNIHQQLEAGDIEGYRNIALSQIQNTTVILENLCDRMIAEAQEQMRLLNEQAILTKNHSANLMLVVIVGFLLVGILVAALITRSLSWQLEKIRQAMLTIANGDTQIAIPFNDHPHEIGDMAKTLKVFAHNIDERKKSAQLLEQHQRELEKSNQRLEQTNKELETFAYVASHDLKSPLRGIAQLSNWIDEDLAEKEFAEVGKHTQMLRNRIQRMEKLLDDMLVFYRAGKIDGNITRIDLAHMAKELFEIQNTKAGLHLELGDNLPVFDSLSTPFEQILRNLFSNAIKHHDLDEGIIRIEGRRLNNDFYEISVSDDGPGIPTKFQERVFGMFQTLRPRDELEGSGMGLALIRKIVETYGGKISVHSEGRGCRFTFTWPQTIERKPDHD</sequence>
<protein>
    <recommendedName>
        <fullName evidence="3">histidine kinase</fullName>
        <ecNumber evidence="3">2.7.13.3</ecNumber>
    </recommendedName>
</protein>
<dbReference type="InterPro" id="IPR005467">
    <property type="entry name" value="His_kinase_dom"/>
</dbReference>
<dbReference type="Pfam" id="PF02518">
    <property type="entry name" value="HATPase_c"/>
    <property type="match status" value="1"/>
</dbReference>
<dbReference type="SUPFAM" id="SSF158472">
    <property type="entry name" value="HAMP domain-like"/>
    <property type="match status" value="1"/>
</dbReference>
<dbReference type="InterPro" id="IPR003594">
    <property type="entry name" value="HATPase_dom"/>
</dbReference>
<dbReference type="InterPro" id="IPR003661">
    <property type="entry name" value="HisK_dim/P_dom"/>
</dbReference>
<dbReference type="SUPFAM" id="SSF47384">
    <property type="entry name" value="Homodimeric domain of signal transducing histidine kinase"/>
    <property type="match status" value="1"/>
</dbReference>
<reference evidence="11 12" key="1">
    <citation type="submission" date="2023-07" db="EMBL/GenBank/DDBJ databases">
        <title>Sorghum-associated microbial communities from plants grown in Nebraska, USA.</title>
        <authorList>
            <person name="Schachtman D."/>
        </authorList>
    </citation>
    <scope>NUCLEOTIDE SEQUENCE [LARGE SCALE GENOMIC DNA]</scope>
    <source>
        <strain evidence="11 12">BE190</strain>
    </source>
</reference>
<organism evidence="11 12">
    <name type="scientific">Cellvibrio fibrivorans</name>
    <dbReference type="NCBI Taxonomy" id="126350"/>
    <lineage>
        <taxon>Bacteria</taxon>
        <taxon>Pseudomonadati</taxon>
        <taxon>Pseudomonadota</taxon>
        <taxon>Gammaproteobacteria</taxon>
        <taxon>Cellvibrionales</taxon>
        <taxon>Cellvibrionaceae</taxon>
        <taxon>Cellvibrio</taxon>
    </lineage>
</organism>
<comment type="subcellular location">
    <subcellularLocation>
        <location evidence="2">Membrane</location>
    </subcellularLocation>
</comment>
<feature type="transmembrane region" description="Helical" evidence="8">
    <location>
        <begin position="25"/>
        <end position="51"/>
    </location>
</feature>
<dbReference type="Pfam" id="PF00672">
    <property type="entry name" value="HAMP"/>
    <property type="match status" value="1"/>
</dbReference>
<gene>
    <name evidence="11" type="ORF">J2X05_002976</name>
</gene>
<keyword evidence="6 11" id="KW-0418">Kinase</keyword>
<dbReference type="InterPro" id="IPR003660">
    <property type="entry name" value="HAMP_dom"/>
</dbReference>
<dbReference type="PANTHER" id="PTHR42878:SF15">
    <property type="entry name" value="BACTERIOPHYTOCHROME"/>
    <property type="match status" value="1"/>
</dbReference>